<evidence type="ECO:0000256" key="1">
    <source>
        <dbReference type="SAM" id="MobiDB-lite"/>
    </source>
</evidence>
<reference evidence="2 3" key="1">
    <citation type="submission" date="2014-05" db="EMBL/GenBank/DDBJ databases">
        <title>Draft Genome Sequence of Kitasatospora cheerisanensis KCTC 2395.</title>
        <authorList>
            <person name="Nam D.H."/>
        </authorList>
    </citation>
    <scope>NUCLEOTIDE SEQUENCE [LARGE SCALE GENOMIC DNA]</scope>
    <source>
        <strain evidence="2 3">KCTC 2395</strain>
    </source>
</reference>
<proteinExistence type="predicted"/>
<evidence type="ECO:0000313" key="2">
    <source>
        <dbReference type="EMBL" id="KDN84965.1"/>
    </source>
</evidence>
<accession>A0A066Z469</accession>
<name>A0A066Z469_9ACTN</name>
<protein>
    <submittedName>
        <fullName evidence="2">Uncharacterized protein</fullName>
    </submittedName>
</protein>
<dbReference type="eggNOG" id="ENOG5032065">
    <property type="taxonomic scope" value="Bacteria"/>
</dbReference>
<dbReference type="AlphaFoldDB" id="A0A066Z469"/>
<dbReference type="OrthoDB" id="3873130at2"/>
<feature type="compositionally biased region" description="Pro residues" evidence="1">
    <location>
        <begin position="1"/>
        <end position="15"/>
    </location>
</feature>
<feature type="region of interest" description="Disordered" evidence="1">
    <location>
        <begin position="1"/>
        <end position="23"/>
    </location>
</feature>
<evidence type="ECO:0000313" key="3">
    <source>
        <dbReference type="Proteomes" id="UP000027178"/>
    </source>
</evidence>
<organism evidence="2 3">
    <name type="scientific">Kitasatospora cheerisanensis KCTC 2395</name>
    <dbReference type="NCBI Taxonomy" id="1348663"/>
    <lineage>
        <taxon>Bacteria</taxon>
        <taxon>Bacillati</taxon>
        <taxon>Actinomycetota</taxon>
        <taxon>Actinomycetes</taxon>
        <taxon>Kitasatosporales</taxon>
        <taxon>Streptomycetaceae</taxon>
        <taxon>Kitasatospora</taxon>
    </lineage>
</organism>
<comment type="caution">
    <text evidence="2">The sequence shown here is derived from an EMBL/GenBank/DDBJ whole genome shotgun (WGS) entry which is preliminary data.</text>
</comment>
<keyword evidence="3" id="KW-1185">Reference proteome</keyword>
<dbReference type="PATRIC" id="fig|1348663.4.peg.3360"/>
<gene>
    <name evidence="2" type="ORF">KCH_34920</name>
</gene>
<dbReference type="Proteomes" id="UP000027178">
    <property type="component" value="Unassembled WGS sequence"/>
</dbReference>
<dbReference type="RefSeq" id="WP_051653129.1">
    <property type="nucleotide sequence ID" value="NZ_KK853997.1"/>
</dbReference>
<sequence>MTSPPPAAARTPAPPAGWRGSDRVTAPLRPALAALGRLDRLGRSTGPVLRRGGLAAFLLAPGAAEPVPDLLGWLGWVPELRLPIDAVAAHPGEPRVPEPRTADWLRAGAERPALDLRSPDLLCLLDALADACARERLGLPPAR</sequence>
<dbReference type="EMBL" id="JNBY01000089">
    <property type="protein sequence ID" value="KDN84965.1"/>
    <property type="molecule type" value="Genomic_DNA"/>
</dbReference>
<dbReference type="HOGENOM" id="CLU_1803619_0_0_11"/>